<dbReference type="GeneID" id="81593899"/>
<reference evidence="2" key="2">
    <citation type="journal article" date="2023" name="IMA Fungus">
        <title>Comparative genomic study of the Penicillium genus elucidates a diverse pangenome and 15 lateral gene transfer events.</title>
        <authorList>
            <person name="Petersen C."/>
            <person name="Sorensen T."/>
            <person name="Nielsen M.R."/>
            <person name="Sondergaard T.E."/>
            <person name="Sorensen J.L."/>
            <person name="Fitzpatrick D.A."/>
            <person name="Frisvad J.C."/>
            <person name="Nielsen K.L."/>
        </authorList>
    </citation>
    <scope>NUCLEOTIDE SEQUENCE</scope>
    <source>
        <strain evidence="2">IBT 16125</strain>
    </source>
</reference>
<comment type="caution">
    <text evidence="2">The sequence shown here is derived from an EMBL/GenBank/DDBJ whole genome shotgun (WGS) entry which is preliminary data.</text>
</comment>
<name>A0AAD6G8M2_9EURO</name>
<evidence type="ECO:0000313" key="2">
    <source>
        <dbReference type="EMBL" id="KAJ5464576.1"/>
    </source>
</evidence>
<keyword evidence="3" id="KW-1185">Reference proteome</keyword>
<protein>
    <submittedName>
        <fullName evidence="2">Uncharacterized protein</fullName>
    </submittedName>
</protein>
<feature type="compositionally biased region" description="Basic residues" evidence="1">
    <location>
        <begin position="53"/>
        <end position="64"/>
    </location>
</feature>
<feature type="region of interest" description="Disordered" evidence="1">
    <location>
        <begin position="40"/>
        <end position="124"/>
    </location>
</feature>
<sequence>MAIRTAVATRHISINQSIVEDRQMVLERLATALFRDNVLEIDDPATATTSGRPRGRANHPRKNPKAATEETTKNATSKKAPSKKATAKTSTKTTQLSRSTRQYPSRFETVAKRTARIGREGRGG</sequence>
<evidence type="ECO:0000256" key="1">
    <source>
        <dbReference type="SAM" id="MobiDB-lite"/>
    </source>
</evidence>
<gene>
    <name evidence="2" type="ORF">N7458_000262</name>
</gene>
<dbReference type="EMBL" id="JAPVEA010000001">
    <property type="protein sequence ID" value="KAJ5464576.1"/>
    <property type="molecule type" value="Genomic_DNA"/>
</dbReference>
<evidence type="ECO:0000313" key="3">
    <source>
        <dbReference type="Proteomes" id="UP001213681"/>
    </source>
</evidence>
<organism evidence="2 3">
    <name type="scientific">Penicillium daleae</name>
    <dbReference type="NCBI Taxonomy" id="63821"/>
    <lineage>
        <taxon>Eukaryota</taxon>
        <taxon>Fungi</taxon>
        <taxon>Dikarya</taxon>
        <taxon>Ascomycota</taxon>
        <taxon>Pezizomycotina</taxon>
        <taxon>Eurotiomycetes</taxon>
        <taxon>Eurotiomycetidae</taxon>
        <taxon>Eurotiales</taxon>
        <taxon>Aspergillaceae</taxon>
        <taxon>Penicillium</taxon>
    </lineage>
</organism>
<dbReference type="AlphaFoldDB" id="A0AAD6G8M2"/>
<dbReference type="Proteomes" id="UP001213681">
    <property type="component" value="Unassembled WGS sequence"/>
</dbReference>
<accession>A0AAD6G8M2</accession>
<dbReference type="RefSeq" id="XP_056771423.1">
    <property type="nucleotide sequence ID" value="XM_056903656.1"/>
</dbReference>
<reference evidence="2" key="1">
    <citation type="submission" date="2022-12" db="EMBL/GenBank/DDBJ databases">
        <authorList>
            <person name="Petersen C."/>
        </authorList>
    </citation>
    <scope>NUCLEOTIDE SEQUENCE</scope>
    <source>
        <strain evidence="2">IBT 16125</strain>
    </source>
</reference>
<proteinExistence type="predicted"/>